<dbReference type="AlphaFoldDB" id="A0AAE9Y448"/>
<dbReference type="Proteomes" id="UP001216390">
    <property type="component" value="Chromosome"/>
</dbReference>
<organism evidence="6 7">
    <name type="scientific">Iamia majanohamensis</name>
    <dbReference type="NCBI Taxonomy" id="467976"/>
    <lineage>
        <taxon>Bacteria</taxon>
        <taxon>Bacillati</taxon>
        <taxon>Actinomycetota</taxon>
        <taxon>Acidimicrobiia</taxon>
        <taxon>Acidimicrobiales</taxon>
        <taxon>Iamiaceae</taxon>
        <taxon>Iamia</taxon>
    </lineage>
</organism>
<evidence type="ECO:0000313" key="7">
    <source>
        <dbReference type="Proteomes" id="UP001216390"/>
    </source>
</evidence>
<keyword evidence="3" id="KW-0067">ATP-binding</keyword>
<evidence type="ECO:0000259" key="5">
    <source>
        <dbReference type="PROSITE" id="PS50893"/>
    </source>
</evidence>
<evidence type="ECO:0000256" key="4">
    <source>
        <dbReference type="SAM" id="MobiDB-lite"/>
    </source>
</evidence>
<dbReference type="PANTHER" id="PTHR43204:SF1">
    <property type="entry name" value="ABC TRANSPORTER I FAMILY MEMBER 6, CHLOROPLASTIC"/>
    <property type="match status" value="1"/>
</dbReference>
<evidence type="ECO:0000256" key="2">
    <source>
        <dbReference type="ARBA" id="ARBA00022741"/>
    </source>
</evidence>
<dbReference type="InterPro" id="IPR027417">
    <property type="entry name" value="P-loop_NTPase"/>
</dbReference>
<dbReference type="GO" id="GO:0005524">
    <property type="term" value="F:ATP binding"/>
    <property type="evidence" value="ECO:0007669"/>
    <property type="project" value="UniProtKB-KW"/>
</dbReference>
<keyword evidence="2" id="KW-0547">Nucleotide-binding</keyword>
<protein>
    <submittedName>
        <fullName evidence="6">Fe-S cluster assembly ATPase SufC</fullName>
    </submittedName>
</protein>
<dbReference type="InterPro" id="IPR003593">
    <property type="entry name" value="AAA+_ATPase"/>
</dbReference>
<feature type="region of interest" description="Disordered" evidence="4">
    <location>
        <begin position="239"/>
        <end position="282"/>
    </location>
</feature>
<feature type="domain" description="ABC transporter" evidence="5">
    <location>
        <begin position="4"/>
        <end position="241"/>
    </location>
</feature>
<dbReference type="GO" id="GO:0016887">
    <property type="term" value="F:ATP hydrolysis activity"/>
    <property type="evidence" value="ECO:0007669"/>
    <property type="project" value="InterPro"/>
</dbReference>
<evidence type="ECO:0000313" key="6">
    <source>
        <dbReference type="EMBL" id="WCO65802.1"/>
    </source>
</evidence>
<dbReference type="KEGG" id="ima:PO878_14965"/>
<dbReference type="NCBIfam" id="TIGR01978">
    <property type="entry name" value="sufC"/>
    <property type="match status" value="1"/>
</dbReference>
<proteinExistence type="inferred from homology"/>
<dbReference type="PROSITE" id="PS50893">
    <property type="entry name" value="ABC_TRANSPORTER_2"/>
    <property type="match status" value="1"/>
</dbReference>
<gene>
    <name evidence="6" type="primary">sufC</name>
    <name evidence="6" type="ORF">PO878_14965</name>
</gene>
<dbReference type="InterPro" id="IPR003439">
    <property type="entry name" value="ABC_transporter-like_ATP-bd"/>
</dbReference>
<reference evidence="6" key="1">
    <citation type="submission" date="2023-01" db="EMBL/GenBank/DDBJ databases">
        <title>The diversity of Class Acidimicrobiia in South China Sea sediment environments and the proposal of Iamia marina sp. nov., a novel species of the genus Iamia.</title>
        <authorList>
            <person name="He Y."/>
            <person name="Tian X."/>
        </authorList>
    </citation>
    <scope>NUCLEOTIDE SEQUENCE</scope>
    <source>
        <strain evidence="6">DSM 19957</strain>
    </source>
</reference>
<evidence type="ECO:0000256" key="1">
    <source>
        <dbReference type="ARBA" id="ARBA00006216"/>
    </source>
</evidence>
<dbReference type="EMBL" id="CP116942">
    <property type="protein sequence ID" value="WCO65802.1"/>
    <property type="molecule type" value="Genomic_DNA"/>
</dbReference>
<name>A0AAE9Y448_9ACTN</name>
<dbReference type="Gene3D" id="3.40.50.300">
    <property type="entry name" value="P-loop containing nucleotide triphosphate hydrolases"/>
    <property type="match status" value="1"/>
</dbReference>
<evidence type="ECO:0000256" key="3">
    <source>
        <dbReference type="ARBA" id="ARBA00022840"/>
    </source>
</evidence>
<sequence length="282" mass="30062">MTELVIEGLRASAGGTEILRGIDLTVRSGEVHAVMGPNGAGKSTLSHVLMGRPGYEVTGGSVTLDGRDLLGLPTWERVRAGLFLVMQYPTEVPGVSLVDTLSAAFAASGRDAAGMRARMAEEASRIGFDDRFLERPLNVDLSGGEKKRNETMQLGVLDPAFAILDELDSGLDIDALRACARRVEAATETGTGVLCITHYTRVLAELKADRVHILVRGEVRDSGGPELADRLEEEGYAAWTRPEDEAAATQTPRTIDPFGEGSFADQEPVPDDPFGPGPFAQG</sequence>
<comment type="similarity">
    <text evidence="1">Belongs to the ABC transporter superfamily. Ycf16 family.</text>
</comment>
<dbReference type="SUPFAM" id="SSF52540">
    <property type="entry name" value="P-loop containing nucleoside triphosphate hydrolases"/>
    <property type="match status" value="1"/>
</dbReference>
<dbReference type="CDD" id="cd03217">
    <property type="entry name" value="ABC_FeS_Assembly"/>
    <property type="match status" value="1"/>
</dbReference>
<dbReference type="Pfam" id="PF00005">
    <property type="entry name" value="ABC_tran"/>
    <property type="match status" value="1"/>
</dbReference>
<dbReference type="RefSeq" id="WP_272735328.1">
    <property type="nucleotide sequence ID" value="NZ_CP116942.1"/>
</dbReference>
<dbReference type="PANTHER" id="PTHR43204">
    <property type="entry name" value="ABC TRANSPORTER I FAMILY MEMBER 6, CHLOROPLASTIC"/>
    <property type="match status" value="1"/>
</dbReference>
<dbReference type="SMART" id="SM00382">
    <property type="entry name" value="AAA"/>
    <property type="match status" value="1"/>
</dbReference>
<dbReference type="InterPro" id="IPR010230">
    <property type="entry name" value="FeS-cluster_ATPase_SufC"/>
</dbReference>
<keyword evidence="7" id="KW-1185">Reference proteome</keyword>
<accession>A0AAE9Y448</accession>